<keyword evidence="5" id="KW-0671">Queuosine biosynthesis</keyword>
<comment type="caution">
    <text evidence="10">The sequence shown here is derived from an EMBL/GenBank/DDBJ whole genome shotgun (WGS) entry which is preliminary data.</text>
</comment>
<evidence type="ECO:0000313" key="11">
    <source>
        <dbReference type="Proteomes" id="UP000029723"/>
    </source>
</evidence>
<dbReference type="PANTHER" id="PTHR30002:SF4">
    <property type="entry name" value="EPOXYQUEUOSINE REDUCTASE"/>
    <property type="match status" value="1"/>
</dbReference>
<keyword evidence="2" id="KW-0963">Cytoplasm</keyword>
<evidence type="ECO:0000256" key="1">
    <source>
        <dbReference type="ARBA" id="ARBA00022485"/>
    </source>
</evidence>
<keyword evidence="8" id="KW-0411">Iron-sulfur</keyword>
<feature type="domain" description="4Fe-4S ferredoxin-type" evidence="9">
    <location>
        <begin position="183"/>
        <end position="215"/>
    </location>
</feature>
<keyword evidence="1" id="KW-0004">4Fe-4S</keyword>
<evidence type="ECO:0000256" key="2">
    <source>
        <dbReference type="ARBA" id="ARBA00022490"/>
    </source>
</evidence>
<gene>
    <name evidence="10" type="ORF">HMPREF9304_06860</name>
</gene>
<dbReference type="GO" id="GO:0008616">
    <property type="term" value="P:tRNA queuosine(34) biosynthetic process"/>
    <property type="evidence" value="ECO:0007669"/>
    <property type="project" value="UniProtKB-KW"/>
</dbReference>
<dbReference type="NCBIfam" id="TIGR00276">
    <property type="entry name" value="tRNA epoxyqueuosine(34) reductase QueG"/>
    <property type="match status" value="1"/>
</dbReference>
<keyword evidence="7" id="KW-0408">Iron</keyword>
<evidence type="ECO:0000256" key="6">
    <source>
        <dbReference type="ARBA" id="ARBA00023002"/>
    </source>
</evidence>
<dbReference type="SUPFAM" id="SSF46548">
    <property type="entry name" value="alpha-helical ferredoxin"/>
    <property type="match status" value="1"/>
</dbReference>
<evidence type="ECO:0000256" key="5">
    <source>
        <dbReference type="ARBA" id="ARBA00022785"/>
    </source>
</evidence>
<accession>A0A098YTN1</accession>
<dbReference type="InterPro" id="IPR013542">
    <property type="entry name" value="QueG_DUF1730"/>
</dbReference>
<dbReference type="Proteomes" id="UP000029723">
    <property type="component" value="Unassembled WGS sequence"/>
</dbReference>
<dbReference type="InterPro" id="IPR017900">
    <property type="entry name" value="4Fe4S_Fe_S_CS"/>
</dbReference>
<evidence type="ECO:0000259" key="9">
    <source>
        <dbReference type="PROSITE" id="PS51379"/>
    </source>
</evidence>
<dbReference type="Pfam" id="PF13484">
    <property type="entry name" value="Fer4_16"/>
    <property type="match status" value="1"/>
</dbReference>
<proteinExistence type="predicted"/>
<name>A0A098YTN1_9BACT</name>
<dbReference type="AlphaFoldDB" id="A0A098YTN1"/>
<keyword evidence="4" id="KW-0479">Metal-binding</keyword>
<keyword evidence="6" id="KW-0560">Oxidoreductase</keyword>
<dbReference type="Gene3D" id="3.30.70.20">
    <property type="match status" value="1"/>
</dbReference>
<evidence type="ECO:0000313" key="10">
    <source>
        <dbReference type="EMBL" id="KGI22023.1"/>
    </source>
</evidence>
<dbReference type="EMBL" id="JRPQ01000093">
    <property type="protein sequence ID" value="KGI22023.1"/>
    <property type="molecule type" value="Genomic_DNA"/>
</dbReference>
<dbReference type="PROSITE" id="PS51379">
    <property type="entry name" value="4FE4S_FER_2"/>
    <property type="match status" value="1"/>
</dbReference>
<evidence type="ECO:0000256" key="4">
    <source>
        <dbReference type="ARBA" id="ARBA00022723"/>
    </source>
</evidence>
<dbReference type="RefSeq" id="WP_036927559.1">
    <property type="nucleotide sequence ID" value="NZ_JRPQ01000093.1"/>
</dbReference>
<evidence type="ECO:0000256" key="3">
    <source>
        <dbReference type="ARBA" id="ARBA00022694"/>
    </source>
</evidence>
<dbReference type="GO" id="GO:0046872">
    <property type="term" value="F:metal ion binding"/>
    <property type="evidence" value="ECO:0007669"/>
    <property type="project" value="UniProtKB-KW"/>
</dbReference>
<dbReference type="InterPro" id="IPR004453">
    <property type="entry name" value="QueG"/>
</dbReference>
<protein>
    <submittedName>
        <fullName evidence="10">(Fe-S)-binding protein</fullName>
    </submittedName>
</protein>
<dbReference type="PROSITE" id="PS00198">
    <property type="entry name" value="4FE4S_FER_1"/>
    <property type="match status" value="1"/>
</dbReference>
<dbReference type="GO" id="GO:0052693">
    <property type="term" value="F:epoxyqueuosine reductase activity"/>
    <property type="evidence" value="ECO:0007669"/>
    <property type="project" value="TreeGrafter"/>
</dbReference>
<dbReference type="PANTHER" id="PTHR30002">
    <property type="entry name" value="EPOXYQUEUOSINE REDUCTASE"/>
    <property type="match status" value="1"/>
</dbReference>
<sequence>MNSKLSTEIKQEALKLGFTKCGIAQAKAVDEWTATQYKQWIAEEKCASMDYMRNNIDKRLDPRMLMEGVKSIVCVALNYAPAQFMPEKEWQLAAYAYGQDYHYIVKNKLRQLAQHFGFHEIIPPNNPTNDGDAIHYRVFCDSAPILERYWAVQAGLGWLGKHHQLIVPKAGSMFFLGELFLDIELTFDTPMESHCGNCRACIEACPSGAIQLDSSLDANKCLSYQTIENRGELAEDVAKDMGDMFYGCDRCLRACPWNRFSKPNDTPELQPKTELLEMTRDKWMNLSVENYQKLFKKSAVKRAKYEGLMRNIRAIASLSKNKNKE</sequence>
<organism evidence="10 11">
    <name type="scientific">Hoylesella timonensis S9-PR14</name>
    <dbReference type="NCBI Taxonomy" id="1401062"/>
    <lineage>
        <taxon>Bacteria</taxon>
        <taxon>Pseudomonadati</taxon>
        <taxon>Bacteroidota</taxon>
        <taxon>Bacteroidia</taxon>
        <taxon>Bacteroidales</taxon>
        <taxon>Prevotellaceae</taxon>
        <taxon>Hoylesella</taxon>
    </lineage>
</organism>
<reference evidence="10 11" key="1">
    <citation type="submission" date="2014-07" db="EMBL/GenBank/DDBJ databases">
        <authorList>
            <person name="McCorrison J."/>
            <person name="Sanka R."/>
            <person name="Torralba M."/>
            <person name="Gillis M."/>
            <person name="Haft D.H."/>
            <person name="Methe B."/>
            <person name="Sutton G."/>
            <person name="Nelson K.E."/>
        </authorList>
    </citation>
    <scope>NUCLEOTIDE SEQUENCE [LARGE SCALE GENOMIC DNA]</scope>
    <source>
        <strain evidence="10 11">S9-PR14</strain>
    </source>
</reference>
<evidence type="ECO:0000256" key="7">
    <source>
        <dbReference type="ARBA" id="ARBA00023004"/>
    </source>
</evidence>
<dbReference type="OrthoDB" id="9784571at2"/>
<dbReference type="Pfam" id="PF08331">
    <property type="entry name" value="QueG_DUF1730"/>
    <property type="match status" value="1"/>
</dbReference>
<keyword evidence="3" id="KW-0819">tRNA processing</keyword>
<evidence type="ECO:0000256" key="8">
    <source>
        <dbReference type="ARBA" id="ARBA00023014"/>
    </source>
</evidence>
<dbReference type="GO" id="GO:0051539">
    <property type="term" value="F:4 iron, 4 sulfur cluster binding"/>
    <property type="evidence" value="ECO:0007669"/>
    <property type="project" value="UniProtKB-KW"/>
</dbReference>
<dbReference type="InterPro" id="IPR017896">
    <property type="entry name" value="4Fe4S_Fe-S-bd"/>
</dbReference>